<dbReference type="InterPro" id="IPR016064">
    <property type="entry name" value="NAD/diacylglycerol_kinase_sf"/>
</dbReference>
<feature type="repeat" description="ANK" evidence="9">
    <location>
        <begin position="890"/>
        <end position="914"/>
    </location>
</feature>
<dbReference type="SMART" id="SM00046">
    <property type="entry name" value="DAGKc"/>
    <property type="match status" value="1"/>
</dbReference>
<feature type="region of interest" description="Disordered" evidence="11">
    <location>
        <begin position="273"/>
        <end position="298"/>
    </location>
</feature>
<dbReference type="FunFam" id="1.25.40.20:FF:000204">
    <property type="entry name" value="Diacylglycerol kinase"/>
    <property type="match status" value="1"/>
</dbReference>
<dbReference type="PANTHER" id="PTHR11255:SF80">
    <property type="entry name" value="EYE-SPECIFIC DIACYLGLYCEROL KINASE"/>
    <property type="match status" value="1"/>
</dbReference>
<accession>A0AAN9ZGS5</accession>
<dbReference type="PROSITE" id="PS50146">
    <property type="entry name" value="DAGK"/>
    <property type="match status" value="1"/>
</dbReference>
<dbReference type="InterPro" id="IPR001206">
    <property type="entry name" value="Diacylglycerol_kinase_cat_dom"/>
</dbReference>
<evidence type="ECO:0000256" key="1">
    <source>
        <dbReference type="ARBA" id="ARBA00001383"/>
    </source>
</evidence>
<dbReference type="Pfam" id="PF00781">
    <property type="entry name" value="DAGK_cat"/>
    <property type="match status" value="1"/>
</dbReference>
<dbReference type="Gene3D" id="1.25.40.20">
    <property type="entry name" value="Ankyrin repeat-containing domain"/>
    <property type="match status" value="1"/>
</dbReference>
<evidence type="ECO:0000256" key="4">
    <source>
        <dbReference type="ARBA" id="ARBA00022737"/>
    </source>
</evidence>
<dbReference type="SUPFAM" id="SSF48403">
    <property type="entry name" value="Ankyrin repeat"/>
    <property type="match status" value="1"/>
</dbReference>
<dbReference type="InterPro" id="IPR037607">
    <property type="entry name" value="DGK"/>
</dbReference>
<dbReference type="GO" id="GO:0005886">
    <property type="term" value="C:plasma membrane"/>
    <property type="evidence" value="ECO:0007669"/>
    <property type="project" value="TreeGrafter"/>
</dbReference>
<dbReference type="EMBL" id="JAZDUA010000013">
    <property type="protein sequence ID" value="KAK7873462.1"/>
    <property type="molecule type" value="Genomic_DNA"/>
</dbReference>
<name>A0AAN9ZGS5_9ORTH</name>
<dbReference type="SMART" id="SM00045">
    <property type="entry name" value="DAGKa"/>
    <property type="match status" value="1"/>
</dbReference>
<dbReference type="InterPro" id="IPR036770">
    <property type="entry name" value="Ankyrin_rpt-contain_sf"/>
</dbReference>
<evidence type="ECO:0000256" key="5">
    <source>
        <dbReference type="ARBA" id="ARBA00022741"/>
    </source>
</evidence>
<dbReference type="PROSITE" id="PS50297">
    <property type="entry name" value="ANK_REP_REGION"/>
    <property type="match status" value="1"/>
</dbReference>
<dbReference type="EC" id="2.7.1.107" evidence="10"/>
<dbReference type="SMART" id="SM00248">
    <property type="entry name" value="ANK"/>
    <property type="match status" value="2"/>
</dbReference>
<keyword evidence="3 10" id="KW-0808">Transferase</keyword>
<dbReference type="FunFam" id="3.40.50.10330:FF:000002">
    <property type="entry name" value="Diacylglycerol kinase"/>
    <property type="match status" value="1"/>
</dbReference>
<reference evidence="13 14" key="1">
    <citation type="submission" date="2024-03" db="EMBL/GenBank/DDBJ databases">
        <title>The genome assembly and annotation of the cricket Gryllus longicercus Weissman &amp; Gray.</title>
        <authorList>
            <person name="Szrajer S."/>
            <person name="Gray D."/>
            <person name="Ylla G."/>
        </authorList>
    </citation>
    <scope>NUCLEOTIDE SEQUENCE [LARGE SCALE GENOMIC DNA]</scope>
    <source>
        <strain evidence="13">DAG 2021-001</strain>
        <tissue evidence="13">Whole body minus gut</tissue>
    </source>
</reference>
<protein>
    <recommendedName>
        <fullName evidence="10">Diacylglycerol kinase</fullName>
        <shortName evidence="10">DAG kinase</shortName>
        <ecNumber evidence="10">2.7.1.107</ecNumber>
    </recommendedName>
</protein>
<dbReference type="InterPro" id="IPR056383">
    <property type="entry name" value="DGKI-like_dom"/>
</dbReference>
<evidence type="ECO:0000256" key="6">
    <source>
        <dbReference type="ARBA" id="ARBA00022777"/>
    </source>
</evidence>
<dbReference type="CDD" id="cd20855">
    <property type="entry name" value="C1_DGK_typeIV_rpt2"/>
    <property type="match status" value="1"/>
</dbReference>
<dbReference type="InterPro" id="IPR017438">
    <property type="entry name" value="ATP-NAD_kinase_N"/>
</dbReference>
<proteinExistence type="inferred from homology"/>
<keyword evidence="7 10" id="KW-0067">ATP-binding</keyword>
<comment type="similarity">
    <text evidence="2 10">Belongs to the eukaryotic diacylglycerol kinase family.</text>
</comment>
<dbReference type="InterPro" id="IPR002110">
    <property type="entry name" value="Ankyrin_rpt"/>
</dbReference>
<keyword evidence="5 10" id="KW-0547">Nucleotide-binding</keyword>
<gene>
    <name evidence="13" type="ORF">R5R35_011810</name>
</gene>
<evidence type="ECO:0000256" key="3">
    <source>
        <dbReference type="ARBA" id="ARBA00022679"/>
    </source>
</evidence>
<evidence type="ECO:0000256" key="2">
    <source>
        <dbReference type="ARBA" id="ARBA00009280"/>
    </source>
</evidence>
<keyword evidence="4" id="KW-0677">Repeat</keyword>
<evidence type="ECO:0000313" key="13">
    <source>
        <dbReference type="EMBL" id="KAK7873462.1"/>
    </source>
</evidence>
<dbReference type="Pfam" id="PF00609">
    <property type="entry name" value="DAGK_acc"/>
    <property type="match status" value="1"/>
</dbReference>
<sequence length="996" mass="108252">MGIFFRGLYLFVCKTTEFTCRKLLVGIRRVVERLKCLPAPCAAGLSRARSPASVRDPPPPRHSPPLLLLLLPGGGAGRADGGCVRRKAVGGDASAGAGAGTGAQAEPPRPLRTTPDWGEAAVNGEHLWNPSAASGDCCYVTDCNRHGPRLRCAACRAVAHAACLPQLQLACKPSFRDVGVRQYREQSAVPHHWVHRRSQKGKCRHCGKSFQSKLSFSSKEIVALSCSWCKSALHNKEACFPLARVGEECSLGPHRGIIVPPSWIVKLPRRGSFKSSLRRSPKKKTGSKKRTKEKEQREQRCFVLKPIPNAETRPVVVFINPRSGGNQGAKLLQKFQWLLNPRQVFDLTQGGPRMGLELYRRVPNLRVLACGGDGTAGWVLSVLDQLDVMPAPPVGVLPLGTGNDLARSLGWGGGYTDEPISKILTELWASDVVQLDRWKLTVERNPAAGGAAPDDESEPVKEQLPLNVVNNYFSLGVDAHIALEFHEAREAHPEKFNSRLRNKMFYGQAGGRDLLRRKWRALAEFVTLECDGRDLTARLRDLKVHAIVFLNIPSYGGGTRPWNRAAAAAEQQTDDGLIEVVGLTTYQLPLLQAGGHGTPIAQCRQARITTTRTIPMQVDGEACRLAPSVIDLSLLNRAPVLAKRRRSPGRPPQRAEDAAVEELRLNVLRISMADYERHHYDKERLREAAAPLGELSVAPAADLETLRREVARLAQEDGRLAPDWCFLDCCTAERFFRVDRAQEHLHYVTDVAADQLFVLDAVEAATATATPAGTPGSGGSREEDPEATAAQAAGDARPPSTPDSPAPPQTPLERDDGDENHAPEDGEDAPDRRPDAAAPSSPPPLPAREPVSHLLEKTTDGVLRAAKLGDLKALKELHAAGFSLLSIDAQGQTALHYGARYGHKQIVRYLIATGPAALLDMADTLTGQTALHQAAALKRRSICVMLVAGGASPALEDRQGLTPRLLAQQADDAELAAYLHSQEHFRRVADDMETAV</sequence>
<feature type="compositionally biased region" description="Basic residues" evidence="11">
    <location>
        <begin position="273"/>
        <end position="291"/>
    </location>
</feature>
<dbReference type="Pfam" id="PF23578">
    <property type="entry name" value="DGKI"/>
    <property type="match status" value="1"/>
</dbReference>
<dbReference type="Proteomes" id="UP001378592">
    <property type="component" value="Unassembled WGS sequence"/>
</dbReference>
<evidence type="ECO:0000256" key="11">
    <source>
        <dbReference type="SAM" id="MobiDB-lite"/>
    </source>
</evidence>
<dbReference type="InterPro" id="IPR000756">
    <property type="entry name" value="Diacylglycerol_kin_accessory"/>
</dbReference>
<feature type="compositionally biased region" description="Pro residues" evidence="11">
    <location>
        <begin position="799"/>
        <end position="810"/>
    </location>
</feature>
<dbReference type="PANTHER" id="PTHR11255">
    <property type="entry name" value="DIACYLGLYCEROL KINASE"/>
    <property type="match status" value="1"/>
</dbReference>
<keyword evidence="8 9" id="KW-0040">ANK repeat</keyword>
<organism evidence="13 14">
    <name type="scientific">Gryllus longicercus</name>
    <dbReference type="NCBI Taxonomy" id="2509291"/>
    <lineage>
        <taxon>Eukaryota</taxon>
        <taxon>Metazoa</taxon>
        <taxon>Ecdysozoa</taxon>
        <taxon>Arthropoda</taxon>
        <taxon>Hexapoda</taxon>
        <taxon>Insecta</taxon>
        <taxon>Pterygota</taxon>
        <taxon>Neoptera</taxon>
        <taxon>Polyneoptera</taxon>
        <taxon>Orthoptera</taxon>
        <taxon>Ensifera</taxon>
        <taxon>Gryllidea</taxon>
        <taxon>Grylloidea</taxon>
        <taxon>Gryllidae</taxon>
        <taxon>Gryllinae</taxon>
        <taxon>Gryllus</taxon>
    </lineage>
</organism>
<dbReference type="InterPro" id="IPR002219">
    <property type="entry name" value="PKC_DAG/PE"/>
</dbReference>
<feature type="compositionally biased region" description="Basic and acidic residues" evidence="11">
    <location>
        <begin position="819"/>
        <end position="835"/>
    </location>
</feature>
<dbReference type="GO" id="GO:0007200">
    <property type="term" value="P:phospholipase C-activating G protein-coupled receptor signaling pathway"/>
    <property type="evidence" value="ECO:0007669"/>
    <property type="project" value="InterPro"/>
</dbReference>
<dbReference type="Gene3D" id="2.60.200.40">
    <property type="match status" value="1"/>
</dbReference>
<feature type="repeat" description="ANK" evidence="9">
    <location>
        <begin position="926"/>
        <end position="958"/>
    </location>
</feature>
<feature type="domain" description="DAGKc" evidence="12">
    <location>
        <begin position="310"/>
        <end position="445"/>
    </location>
</feature>
<comment type="caution">
    <text evidence="13">The sequence shown here is derived from an EMBL/GenBank/DDBJ whole genome shotgun (WGS) entry which is preliminary data.</text>
</comment>
<evidence type="ECO:0000256" key="10">
    <source>
        <dbReference type="RuleBase" id="RU361128"/>
    </source>
</evidence>
<evidence type="ECO:0000259" key="12">
    <source>
        <dbReference type="PROSITE" id="PS50146"/>
    </source>
</evidence>
<evidence type="ECO:0000256" key="8">
    <source>
        <dbReference type="ARBA" id="ARBA00023043"/>
    </source>
</evidence>
<dbReference type="Pfam" id="PF12796">
    <property type="entry name" value="Ank_2"/>
    <property type="match status" value="1"/>
</dbReference>
<dbReference type="AlphaFoldDB" id="A0AAN9ZGS5"/>
<evidence type="ECO:0000313" key="14">
    <source>
        <dbReference type="Proteomes" id="UP001378592"/>
    </source>
</evidence>
<dbReference type="Gene3D" id="3.40.50.10330">
    <property type="entry name" value="Probable inorganic polyphosphate/atp-NAD kinase, domain 1"/>
    <property type="match status" value="1"/>
</dbReference>
<comment type="catalytic activity">
    <reaction evidence="1 10">
        <text>a 1,2-diacyl-sn-glycerol + ATP = a 1,2-diacyl-sn-glycero-3-phosphate + ADP + H(+)</text>
        <dbReference type="Rhea" id="RHEA:10272"/>
        <dbReference type="ChEBI" id="CHEBI:15378"/>
        <dbReference type="ChEBI" id="CHEBI:17815"/>
        <dbReference type="ChEBI" id="CHEBI:30616"/>
        <dbReference type="ChEBI" id="CHEBI:58608"/>
        <dbReference type="ChEBI" id="CHEBI:456216"/>
        <dbReference type="EC" id="2.7.1.107"/>
    </reaction>
</comment>
<keyword evidence="14" id="KW-1185">Reference proteome</keyword>
<feature type="region of interest" description="Disordered" evidence="11">
    <location>
        <begin position="769"/>
        <end position="850"/>
    </location>
</feature>
<dbReference type="GO" id="GO:0005524">
    <property type="term" value="F:ATP binding"/>
    <property type="evidence" value="ECO:0007669"/>
    <property type="project" value="UniProtKB-KW"/>
</dbReference>
<dbReference type="GO" id="GO:0004143">
    <property type="term" value="F:ATP-dependent diacylglycerol kinase activity"/>
    <property type="evidence" value="ECO:0007669"/>
    <property type="project" value="UniProtKB-EC"/>
</dbReference>
<dbReference type="SMART" id="SM00109">
    <property type="entry name" value="C1"/>
    <property type="match status" value="2"/>
</dbReference>
<dbReference type="PROSITE" id="PS50088">
    <property type="entry name" value="ANK_REPEAT"/>
    <property type="match status" value="2"/>
</dbReference>
<keyword evidence="6 10" id="KW-0418">Kinase</keyword>
<dbReference type="FunFam" id="2.60.200.40:FF:000012">
    <property type="entry name" value="Diacylglycerol kinase"/>
    <property type="match status" value="1"/>
</dbReference>
<dbReference type="Pfam" id="PF00130">
    <property type="entry name" value="C1_1"/>
    <property type="match status" value="1"/>
</dbReference>
<evidence type="ECO:0000256" key="9">
    <source>
        <dbReference type="PROSITE-ProRule" id="PRU00023"/>
    </source>
</evidence>
<dbReference type="SUPFAM" id="SSF111331">
    <property type="entry name" value="NAD kinase/diacylglycerol kinase-like"/>
    <property type="match status" value="1"/>
</dbReference>
<evidence type="ECO:0000256" key="7">
    <source>
        <dbReference type="ARBA" id="ARBA00022840"/>
    </source>
</evidence>